<sequence>METDFPKVHSSGYQKKEEIEENQELPIWRDGVTAVMTARNLEGGSSIDGIYSLPTIITLSAPSCYGRCSDVASKSRDRVSNTARFLRRL</sequence>
<organism evidence="1 2">
    <name type="scientific">Periplaneta americana</name>
    <name type="common">American cockroach</name>
    <name type="synonym">Blatta americana</name>
    <dbReference type="NCBI Taxonomy" id="6978"/>
    <lineage>
        <taxon>Eukaryota</taxon>
        <taxon>Metazoa</taxon>
        <taxon>Ecdysozoa</taxon>
        <taxon>Arthropoda</taxon>
        <taxon>Hexapoda</taxon>
        <taxon>Insecta</taxon>
        <taxon>Pterygota</taxon>
        <taxon>Neoptera</taxon>
        <taxon>Polyneoptera</taxon>
        <taxon>Dictyoptera</taxon>
        <taxon>Blattodea</taxon>
        <taxon>Blattoidea</taxon>
        <taxon>Blattidae</taxon>
        <taxon>Blattinae</taxon>
        <taxon>Periplaneta</taxon>
    </lineage>
</organism>
<name>A0ABQ8T5J5_PERAM</name>
<keyword evidence="2" id="KW-1185">Reference proteome</keyword>
<evidence type="ECO:0000313" key="2">
    <source>
        <dbReference type="Proteomes" id="UP001148838"/>
    </source>
</evidence>
<reference evidence="1 2" key="1">
    <citation type="journal article" date="2022" name="Allergy">
        <title>Genome assembly and annotation of Periplaneta americana reveal a comprehensive cockroach allergen profile.</title>
        <authorList>
            <person name="Wang L."/>
            <person name="Xiong Q."/>
            <person name="Saelim N."/>
            <person name="Wang L."/>
            <person name="Nong W."/>
            <person name="Wan A.T."/>
            <person name="Shi M."/>
            <person name="Liu X."/>
            <person name="Cao Q."/>
            <person name="Hui J.H.L."/>
            <person name="Sookrung N."/>
            <person name="Leung T.F."/>
            <person name="Tungtrongchitr A."/>
            <person name="Tsui S.K.W."/>
        </authorList>
    </citation>
    <scope>NUCLEOTIDE SEQUENCE [LARGE SCALE GENOMIC DNA]</scope>
    <source>
        <strain evidence="1">PWHHKU_190912</strain>
    </source>
</reference>
<proteinExistence type="predicted"/>
<gene>
    <name evidence="1" type="ORF">ANN_11374</name>
</gene>
<dbReference type="Proteomes" id="UP001148838">
    <property type="component" value="Unassembled WGS sequence"/>
</dbReference>
<protein>
    <submittedName>
        <fullName evidence="1">Uncharacterized protein</fullName>
    </submittedName>
</protein>
<comment type="caution">
    <text evidence="1">The sequence shown here is derived from an EMBL/GenBank/DDBJ whole genome shotgun (WGS) entry which is preliminary data.</text>
</comment>
<dbReference type="EMBL" id="JAJSOF020000015">
    <property type="protein sequence ID" value="KAJ4441518.1"/>
    <property type="molecule type" value="Genomic_DNA"/>
</dbReference>
<accession>A0ABQ8T5J5</accession>
<evidence type="ECO:0000313" key="1">
    <source>
        <dbReference type="EMBL" id="KAJ4441518.1"/>
    </source>
</evidence>